<keyword evidence="3" id="KW-1185">Reference proteome</keyword>
<gene>
    <name evidence="2" type="ORF">EVAR_33407_1</name>
</gene>
<dbReference type="EMBL" id="BGZK01000462">
    <property type="protein sequence ID" value="GBP44980.1"/>
    <property type="molecule type" value="Genomic_DNA"/>
</dbReference>
<evidence type="ECO:0000313" key="3">
    <source>
        <dbReference type="Proteomes" id="UP000299102"/>
    </source>
</evidence>
<evidence type="ECO:0000313" key="2">
    <source>
        <dbReference type="EMBL" id="GBP44980.1"/>
    </source>
</evidence>
<proteinExistence type="predicted"/>
<dbReference type="AlphaFoldDB" id="A0A4C1W2A6"/>
<protein>
    <submittedName>
        <fullName evidence="2">Uncharacterized protein</fullName>
    </submittedName>
</protein>
<comment type="caution">
    <text evidence="2">The sequence shown here is derived from an EMBL/GenBank/DDBJ whole genome shotgun (WGS) entry which is preliminary data.</text>
</comment>
<evidence type="ECO:0000256" key="1">
    <source>
        <dbReference type="SAM" id="MobiDB-lite"/>
    </source>
</evidence>
<name>A0A4C1W2A6_EUMVA</name>
<dbReference type="Proteomes" id="UP000299102">
    <property type="component" value="Unassembled WGS sequence"/>
</dbReference>
<accession>A0A4C1W2A6</accession>
<reference evidence="2 3" key="1">
    <citation type="journal article" date="2019" name="Commun. Biol.">
        <title>The bagworm genome reveals a unique fibroin gene that provides high tensile strength.</title>
        <authorList>
            <person name="Kono N."/>
            <person name="Nakamura H."/>
            <person name="Ohtoshi R."/>
            <person name="Tomita M."/>
            <person name="Numata K."/>
            <person name="Arakawa K."/>
        </authorList>
    </citation>
    <scope>NUCLEOTIDE SEQUENCE [LARGE SCALE GENOMIC DNA]</scope>
</reference>
<feature type="region of interest" description="Disordered" evidence="1">
    <location>
        <begin position="1"/>
        <end position="24"/>
    </location>
</feature>
<sequence>MSGVSIGGRADSAGRRSARAAPSLPSAAYASQPLQLRPPTRFIVHGMLFYGDDRRQHLCRAARDRDSQKSNSPAELIRIEIFMQLRWISPNRAFCRIRSVQIVALHIEHNAQIVTAARGHTQYQRSHRCVAGLLERMRYLIEGGSGLSRGRRRVGHQKSHSLDEIQQRELQLMVSHQLSWFS</sequence>
<organism evidence="2 3">
    <name type="scientific">Eumeta variegata</name>
    <name type="common">Bagworm moth</name>
    <name type="synonym">Eumeta japonica</name>
    <dbReference type="NCBI Taxonomy" id="151549"/>
    <lineage>
        <taxon>Eukaryota</taxon>
        <taxon>Metazoa</taxon>
        <taxon>Ecdysozoa</taxon>
        <taxon>Arthropoda</taxon>
        <taxon>Hexapoda</taxon>
        <taxon>Insecta</taxon>
        <taxon>Pterygota</taxon>
        <taxon>Neoptera</taxon>
        <taxon>Endopterygota</taxon>
        <taxon>Lepidoptera</taxon>
        <taxon>Glossata</taxon>
        <taxon>Ditrysia</taxon>
        <taxon>Tineoidea</taxon>
        <taxon>Psychidae</taxon>
        <taxon>Oiketicinae</taxon>
        <taxon>Eumeta</taxon>
    </lineage>
</organism>